<dbReference type="AlphaFoldDB" id="U5VPQ9"/>
<evidence type="ECO:0000313" key="3">
    <source>
        <dbReference type="Proteomes" id="UP000017746"/>
    </source>
</evidence>
<keyword evidence="3" id="KW-1185">Reference proteome</keyword>
<organism evidence="2 3">
    <name type="scientific">Actinoplanes friuliensis DSM 7358</name>
    <dbReference type="NCBI Taxonomy" id="1246995"/>
    <lineage>
        <taxon>Bacteria</taxon>
        <taxon>Bacillati</taxon>
        <taxon>Actinomycetota</taxon>
        <taxon>Actinomycetes</taxon>
        <taxon>Micromonosporales</taxon>
        <taxon>Micromonosporaceae</taxon>
        <taxon>Actinoplanes</taxon>
    </lineage>
</organism>
<evidence type="ECO:0000313" key="2">
    <source>
        <dbReference type="EMBL" id="AGZ38789.1"/>
    </source>
</evidence>
<dbReference type="EMBL" id="CP006272">
    <property type="protein sequence ID" value="AGZ38789.1"/>
    <property type="molecule type" value="Genomic_DNA"/>
</dbReference>
<proteinExistence type="predicted"/>
<dbReference type="HOGENOM" id="CLU_2393223_0_0_11"/>
<evidence type="ECO:0000256" key="1">
    <source>
        <dbReference type="SAM" id="MobiDB-lite"/>
    </source>
</evidence>
<dbReference type="Proteomes" id="UP000017746">
    <property type="component" value="Chromosome"/>
</dbReference>
<sequence length="93" mass="10459">MPFGLKLPPNSDAQWWRTPPRMEEDMVAKGLKPPPPIIIVNRPSKRVSPAPEKPSRPYGFLPTLGNHLPPIIWTALAPPPMNMPPRKLRARSL</sequence>
<dbReference type="KEGG" id="afs:AFR_02500"/>
<protein>
    <submittedName>
        <fullName evidence="2">Uncharacterized protein</fullName>
    </submittedName>
</protein>
<dbReference type="STRING" id="1246995.AFR_02500"/>
<accession>U5VPQ9</accession>
<name>U5VPQ9_9ACTN</name>
<gene>
    <name evidence="2" type="ORF">AFR_02500</name>
</gene>
<reference evidence="2 3" key="1">
    <citation type="journal article" date="2014" name="J. Biotechnol.">
        <title>Complete genome sequence of the actinobacterium Actinoplanes friuliensis HAG 010964, producer of the lipopeptide antibiotic friulimycin.</title>
        <authorList>
            <person name="Ruckert C."/>
            <person name="Szczepanowski R."/>
            <person name="Albersmeier A."/>
            <person name="Goesmann A."/>
            <person name="Fischer N."/>
            <person name="Steinkamper A."/>
            <person name="Puhler A."/>
            <person name="Biener R."/>
            <person name="Schwartz D."/>
            <person name="Kalinowski J."/>
        </authorList>
    </citation>
    <scope>NUCLEOTIDE SEQUENCE [LARGE SCALE GENOMIC DNA]</scope>
    <source>
        <strain evidence="2 3">DSM 7358</strain>
    </source>
</reference>
<feature type="region of interest" description="Disordered" evidence="1">
    <location>
        <begin position="26"/>
        <end position="54"/>
    </location>
</feature>